<name>A0A9D2CB04_9MICO</name>
<reference evidence="1" key="2">
    <citation type="submission" date="2021-04" db="EMBL/GenBank/DDBJ databases">
        <authorList>
            <person name="Gilroy R."/>
        </authorList>
    </citation>
    <scope>NUCLEOTIDE SEQUENCE</scope>
    <source>
        <strain evidence="1">ChiGjej1B1-98</strain>
    </source>
</reference>
<sequence>MTEGQQRVECGGRTSISARSLHAIATRLASEAARTRDSDVSLNLSDDNGLLRAAVRLPLAVAPLGQPVMERAHGIRTAITEGMQRFADRAVSAVDVRFEGVNLPQERRVR</sequence>
<accession>A0A9D2CB04</accession>
<comment type="caution">
    <text evidence="1">The sequence shown here is derived from an EMBL/GenBank/DDBJ whole genome shotgun (WGS) entry which is preliminary data.</text>
</comment>
<proteinExistence type="predicted"/>
<organism evidence="1 2">
    <name type="scientific">Candidatus Agrococcus pullicola</name>
    <dbReference type="NCBI Taxonomy" id="2838429"/>
    <lineage>
        <taxon>Bacteria</taxon>
        <taxon>Bacillati</taxon>
        <taxon>Actinomycetota</taxon>
        <taxon>Actinomycetes</taxon>
        <taxon>Micrococcales</taxon>
        <taxon>Microbacteriaceae</taxon>
        <taxon>Agrococcus</taxon>
    </lineage>
</organism>
<dbReference type="EMBL" id="DXDC01000415">
    <property type="protein sequence ID" value="HIY67338.1"/>
    <property type="molecule type" value="Genomic_DNA"/>
</dbReference>
<dbReference type="AlphaFoldDB" id="A0A9D2CB04"/>
<gene>
    <name evidence="1" type="ORF">H9830_13815</name>
</gene>
<dbReference type="Proteomes" id="UP000824005">
    <property type="component" value="Unassembled WGS sequence"/>
</dbReference>
<evidence type="ECO:0000313" key="1">
    <source>
        <dbReference type="EMBL" id="HIY67338.1"/>
    </source>
</evidence>
<reference evidence="1" key="1">
    <citation type="journal article" date="2021" name="PeerJ">
        <title>Extensive microbial diversity within the chicken gut microbiome revealed by metagenomics and culture.</title>
        <authorList>
            <person name="Gilroy R."/>
            <person name="Ravi A."/>
            <person name="Getino M."/>
            <person name="Pursley I."/>
            <person name="Horton D.L."/>
            <person name="Alikhan N.F."/>
            <person name="Baker D."/>
            <person name="Gharbi K."/>
            <person name="Hall N."/>
            <person name="Watson M."/>
            <person name="Adriaenssens E.M."/>
            <person name="Foster-Nyarko E."/>
            <person name="Jarju S."/>
            <person name="Secka A."/>
            <person name="Antonio M."/>
            <person name="Oren A."/>
            <person name="Chaudhuri R.R."/>
            <person name="La Ragione R."/>
            <person name="Hildebrand F."/>
            <person name="Pallen M.J."/>
        </authorList>
    </citation>
    <scope>NUCLEOTIDE SEQUENCE</scope>
    <source>
        <strain evidence="1">ChiGjej1B1-98</strain>
    </source>
</reference>
<protein>
    <submittedName>
        <fullName evidence="1">Uncharacterized protein</fullName>
    </submittedName>
</protein>
<evidence type="ECO:0000313" key="2">
    <source>
        <dbReference type="Proteomes" id="UP000824005"/>
    </source>
</evidence>